<keyword evidence="5" id="KW-0804">Transcription</keyword>
<feature type="compositionally biased region" description="Basic and acidic residues" evidence="6">
    <location>
        <begin position="285"/>
        <end position="297"/>
    </location>
</feature>
<feature type="compositionally biased region" description="Basic and acidic residues" evidence="6">
    <location>
        <begin position="549"/>
        <end position="565"/>
    </location>
</feature>
<keyword evidence="4" id="KW-0805">Transcription regulation</keyword>
<dbReference type="SMART" id="SM00249">
    <property type="entry name" value="PHD"/>
    <property type="match status" value="1"/>
</dbReference>
<dbReference type="Proteomes" id="UP000030748">
    <property type="component" value="Unassembled WGS sequence"/>
</dbReference>
<dbReference type="InterPro" id="IPR013083">
    <property type="entry name" value="Znf_RING/FYVE/PHD"/>
</dbReference>
<gene>
    <name evidence="8" type="ORF">MIMGU_mgv1a000792mg</name>
</gene>
<feature type="compositionally biased region" description="Polar residues" evidence="6">
    <location>
        <begin position="353"/>
        <end position="367"/>
    </location>
</feature>
<evidence type="ECO:0000313" key="8">
    <source>
        <dbReference type="EMBL" id="EYU19754.1"/>
    </source>
</evidence>
<dbReference type="GO" id="GO:0140566">
    <property type="term" value="F:histone reader activity"/>
    <property type="evidence" value="ECO:0007669"/>
    <property type="project" value="InterPro"/>
</dbReference>
<evidence type="ECO:0000256" key="4">
    <source>
        <dbReference type="ARBA" id="ARBA00023015"/>
    </source>
</evidence>
<feature type="compositionally biased region" description="Basic and acidic residues" evidence="6">
    <location>
        <begin position="156"/>
        <end position="165"/>
    </location>
</feature>
<feature type="compositionally biased region" description="Basic and acidic residues" evidence="6">
    <location>
        <begin position="79"/>
        <end position="108"/>
    </location>
</feature>
<dbReference type="EMBL" id="KI632289">
    <property type="protein sequence ID" value="EYU19754.1"/>
    <property type="molecule type" value="Genomic_DNA"/>
</dbReference>
<protein>
    <recommendedName>
        <fullName evidence="7">Zinc finger PHD-type domain-containing protein</fullName>
    </recommendedName>
</protein>
<keyword evidence="3" id="KW-0862">Zinc</keyword>
<feature type="region of interest" description="Disordered" evidence="6">
    <location>
        <begin position="39"/>
        <end position="114"/>
    </location>
</feature>
<feature type="region of interest" description="Disordered" evidence="6">
    <location>
        <begin position="136"/>
        <end position="165"/>
    </location>
</feature>
<dbReference type="STRING" id="4155.A0A022PW43"/>
<feature type="domain" description="Zinc finger PHD-type" evidence="7">
    <location>
        <begin position="228"/>
        <end position="275"/>
    </location>
</feature>
<dbReference type="Gene3D" id="3.30.40.10">
    <property type="entry name" value="Zinc/RING finger domain, C3HC4 (zinc finger)"/>
    <property type="match status" value="1"/>
</dbReference>
<keyword evidence="9" id="KW-1185">Reference proteome</keyword>
<evidence type="ECO:0000256" key="1">
    <source>
        <dbReference type="ARBA" id="ARBA00022723"/>
    </source>
</evidence>
<feature type="region of interest" description="Disordered" evidence="6">
    <location>
        <begin position="609"/>
        <end position="642"/>
    </location>
</feature>
<dbReference type="InterPro" id="IPR001965">
    <property type="entry name" value="Znf_PHD"/>
</dbReference>
<evidence type="ECO:0000256" key="2">
    <source>
        <dbReference type="ARBA" id="ARBA00022771"/>
    </source>
</evidence>
<dbReference type="InterPro" id="IPR056280">
    <property type="entry name" value="AIPP2-like_SPOC"/>
</dbReference>
<feature type="compositionally biased region" description="Basic and acidic residues" evidence="6">
    <location>
        <begin position="57"/>
        <end position="71"/>
    </location>
</feature>
<evidence type="ECO:0000256" key="5">
    <source>
        <dbReference type="ARBA" id="ARBA00023163"/>
    </source>
</evidence>
<dbReference type="InterPro" id="IPR049914">
    <property type="entry name" value="PHD1-3/5-6"/>
</dbReference>
<organism evidence="8 9">
    <name type="scientific">Erythranthe guttata</name>
    <name type="common">Yellow monkey flower</name>
    <name type="synonym">Mimulus guttatus</name>
    <dbReference type="NCBI Taxonomy" id="4155"/>
    <lineage>
        <taxon>Eukaryota</taxon>
        <taxon>Viridiplantae</taxon>
        <taxon>Streptophyta</taxon>
        <taxon>Embryophyta</taxon>
        <taxon>Tracheophyta</taxon>
        <taxon>Spermatophyta</taxon>
        <taxon>Magnoliopsida</taxon>
        <taxon>eudicotyledons</taxon>
        <taxon>Gunneridae</taxon>
        <taxon>Pentapetalae</taxon>
        <taxon>asterids</taxon>
        <taxon>lamiids</taxon>
        <taxon>Lamiales</taxon>
        <taxon>Phrymaceae</taxon>
        <taxon>Erythranthe</taxon>
    </lineage>
</organism>
<feature type="compositionally biased region" description="Polar residues" evidence="6">
    <location>
        <begin position="42"/>
        <end position="55"/>
    </location>
</feature>
<proteinExistence type="predicted"/>
<evidence type="ECO:0000313" key="9">
    <source>
        <dbReference type="Proteomes" id="UP000030748"/>
    </source>
</evidence>
<dbReference type="PANTHER" id="PTHR33304:SF9">
    <property type="entry name" value="RING_FYVE_PHD ZINC FINGER SUPERFAMILY PROTEIN"/>
    <property type="match status" value="1"/>
</dbReference>
<keyword evidence="1" id="KW-0479">Metal-binding</keyword>
<accession>A0A022PW43</accession>
<feature type="region of interest" description="Disordered" evidence="6">
    <location>
        <begin position="531"/>
        <end position="580"/>
    </location>
</feature>
<dbReference type="GO" id="GO:0008270">
    <property type="term" value="F:zinc ion binding"/>
    <property type="evidence" value="ECO:0007669"/>
    <property type="project" value="UniProtKB-KW"/>
</dbReference>
<dbReference type="SUPFAM" id="SSF57903">
    <property type="entry name" value="FYVE/PHD zinc finger"/>
    <property type="match status" value="1"/>
</dbReference>
<feature type="region of interest" description="Disordered" evidence="6">
    <location>
        <begin position="1"/>
        <end position="23"/>
    </location>
</feature>
<dbReference type="PANTHER" id="PTHR33304">
    <property type="match status" value="1"/>
</dbReference>
<keyword evidence="2" id="KW-0863">Zinc-finger</keyword>
<dbReference type="AlphaFoldDB" id="A0A022PW43"/>
<feature type="compositionally biased region" description="Basic and acidic residues" evidence="6">
    <location>
        <begin position="368"/>
        <end position="377"/>
    </location>
</feature>
<feature type="region of interest" description="Disordered" evidence="6">
    <location>
        <begin position="285"/>
        <end position="408"/>
    </location>
</feature>
<evidence type="ECO:0000256" key="3">
    <source>
        <dbReference type="ARBA" id="ARBA00022833"/>
    </source>
</evidence>
<dbReference type="GO" id="GO:0034244">
    <property type="term" value="P:negative regulation of transcription elongation by RNA polymerase II"/>
    <property type="evidence" value="ECO:0007669"/>
    <property type="project" value="InterPro"/>
</dbReference>
<evidence type="ECO:0000256" key="6">
    <source>
        <dbReference type="SAM" id="MobiDB-lite"/>
    </source>
</evidence>
<feature type="compositionally biased region" description="Polar residues" evidence="6">
    <location>
        <begin position="298"/>
        <end position="312"/>
    </location>
</feature>
<evidence type="ECO:0000259" key="7">
    <source>
        <dbReference type="SMART" id="SM00249"/>
    </source>
</evidence>
<reference evidence="8 9" key="1">
    <citation type="journal article" date="2013" name="Proc. Natl. Acad. Sci. U.S.A.">
        <title>Fine-scale variation in meiotic recombination in Mimulus inferred from population shotgun sequencing.</title>
        <authorList>
            <person name="Hellsten U."/>
            <person name="Wright K.M."/>
            <person name="Jenkins J."/>
            <person name="Shu S."/>
            <person name="Yuan Y."/>
            <person name="Wessler S.R."/>
            <person name="Schmutz J."/>
            <person name="Willis J.H."/>
            <person name="Rokhsar D.S."/>
        </authorList>
    </citation>
    <scope>NUCLEOTIDE SEQUENCE [LARGE SCALE GENOMIC DNA]</scope>
    <source>
        <strain evidence="9">cv. DUN x IM62</strain>
    </source>
</reference>
<dbReference type="Pfam" id="PF23121">
    <property type="entry name" value="SPOC_AIPP2"/>
    <property type="match status" value="1"/>
</dbReference>
<sequence>MKSNDESGEICENIKIGQPSVPSAVERMKSYFDSFSDKAVDKTSNASASDDSMGQSKAEDQIIPEVHDDCLSRVNGTEHANRKSDIEDSRINYDKQRKLSEQSSDKVPPRSLLTGSEIPFSKIINDAIDLLKVQNTSSQDPNGEYPSHDGNPGVARGDKPSDTKGELLEGLTEHLDSLSPKGAASNVVCGDIPATPLISIVKNDDMEVEIHSVDETEDSDMVEQDVKVCDICGDAGREDLLAICCRCSDGAEHTYCMREMLTEVPEGDWLCEECKSVERVRNGRQEKMGKADEKEKNNSSGEASSEYANSSDAEGRRNKGSVRTPCKRHRDDDGIEVSSVGKKPALETIVGSPKTSNPSKTAALSRETSLKNLDKGRLQSSHHSVPDTVPVNEITETAGTPSDRRGHNFRGIFSKSNSFNSLSSKPKVKLVDQVVIQRQKSSKEHGSFRLKDGGVRSIGKSMSFKSTNSSRSESKIKIITETVKACRSKDCKYIQFFGYSSIHCQSLFLIHFVCRLNYVARPLLTWTGNSVIPEKPPIDANEGLPDGSPRPRDVSNAGERMREGSGSRFGPPSAKSSRDESHNLKAIIEAAVLKKPGVYRRHRAFGQSEDRSVASVGGEVASHQGPMSSSARKNKFSSDADLHERPTVSRNLATDPLNQITPNNMKPSSLVPLEGLSSGGQDVSHIGSSSRDMFSNVPAATPILLKSLAIPEHEYIWQGSFDICRSGKTSDLWDGIQAHVSTCASPKVIDTVYKFKSRIVLYEVPRLSTWPAQFQEHGVKEDNVALFFFAKDLESYDNIYKSLLDNMMKNDLALKGNFNGVELLIFPSNQLPDNSQRWNMLYFLWGVFRGKKESCLQQMPEPLDQFFASRDIPAPIMSLPENRCSIRPVAEDLHTSEDAAAPVLEVPASDELHRLLLSKAVNEDRGTILSFDQLDHKSNASSSPIVRSESAKQCQEMRASSQVCLFLSHILFLTKVLLDYIQQLY</sequence>
<dbReference type="InterPro" id="IPR011011">
    <property type="entry name" value="Znf_FYVE_PHD"/>
</dbReference>
<name>A0A022PW43_ERYGU</name>